<dbReference type="RefSeq" id="WP_181732819.1">
    <property type="nucleotide sequence ID" value="NZ_JACEIR010000012.1"/>
</dbReference>
<sequence>MKHVSAGVRKHWFLWVFRGSALLHFVTVLFVMFVLFQLSQGPWLKRFRFMQANEVLVTVSWISILIAVLSILAVFTILLFTLDRQYRVILQWGWFIHLTGSLSLFIHVFIQMFVYPLLMKMAWETTNPLLFHHLDDWEHLLVPVISVFVPSCWAVGGLIYTAVMFQSSGPSRWLHWWSLLVWGMVLTGAVLVRWIGSAVVFWQGAAILLFVPWLWYAAEDMNLIGNEMD</sequence>
<dbReference type="EMBL" id="JAECVW010000010">
    <property type="protein sequence ID" value="MBH8596145.1"/>
    <property type="molecule type" value="Genomic_DNA"/>
</dbReference>
<evidence type="ECO:0000256" key="1">
    <source>
        <dbReference type="SAM" id="Phobius"/>
    </source>
</evidence>
<feature type="transmembrane region" description="Helical" evidence="1">
    <location>
        <begin position="58"/>
        <end position="82"/>
    </location>
</feature>
<keyword evidence="1" id="KW-1133">Transmembrane helix</keyword>
<keyword evidence="3" id="KW-1185">Reference proteome</keyword>
<protein>
    <submittedName>
        <fullName evidence="2">Uncharacterized protein</fullName>
    </submittedName>
</protein>
<proteinExistence type="predicted"/>
<feature type="transmembrane region" description="Helical" evidence="1">
    <location>
        <begin position="174"/>
        <end position="195"/>
    </location>
</feature>
<dbReference type="AlphaFoldDB" id="A0A8I1DG15"/>
<name>A0A8I1DG15_THEIN</name>
<accession>A0A8I1DG15</accession>
<organism evidence="2 3">
    <name type="scientific">Thermoactinomyces intermedius</name>
    <dbReference type="NCBI Taxonomy" id="2024"/>
    <lineage>
        <taxon>Bacteria</taxon>
        <taxon>Bacillati</taxon>
        <taxon>Bacillota</taxon>
        <taxon>Bacilli</taxon>
        <taxon>Bacillales</taxon>
        <taxon>Thermoactinomycetaceae</taxon>
        <taxon>Thermoactinomyces</taxon>
    </lineage>
</organism>
<evidence type="ECO:0000313" key="3">
    <source>
        <dbReference type="Proteomes" id="UP000633619"/>
    </source>
</evidence>
<feature type="transmembrane region" description="Helical" evidence="1">
    <location>
        <begin position="12"/>
        <end position="38"/>
    </location>
</feature>
<dbReference type="Proteomes" id="UP000633619">
    <property type="component" value="Unassembled WGS sequence"/>
</dbReference>
<feature type="transmembrane region" description="Helical" evidence="1">
    <location>
        <begin position="139"/>
        <end position="162"/>
    </location>
</feature>
<feature type="transmembrane region" description="Helical" evidence="1">
    <location>
        <begin position="94"/>
        <end position="119"/>
    </location>
</feature>
<comment type="caution">
    <text evidence="2">The sequence shown here is derived from an EMBL/GenBank/DDBJ whole genome shotgun (WGS) entry which is preliminary data.</text>
</comment>
<gene>
    <name evidence="2" type="ORF">I8U20_12620</name>
</gene>
<keyword evidence="1" id="KW-0812">Transmembrane</keyword>
<reference evidence="2 3" key="1">
    <citation type="submission" date="2020-12" db="EMBL/GenBank/DDBJ databases">
        <title>WGS of Thermoactinomyces spp.</title>
        <authorList>
            <person name="Cheng K."/>
        </authorList>
    </citation>
    <scope>NUCLEOTIDE SEQUENCE [LARGE SCALE GENOMIC DNA]</scope>
    <source>
        <strain evidence="3">CICC 10671\DSM 43846</strain>
    </source>
</reference>
<feature type="transmembrane region" description="Helical" evidence="1">
    <location>
        <begin position="201"/>
        <end position="218"/>
    </location>
</feature>
<evidence type="ECO:0000313" key="2">
    <source>
        <dbReference type="EMBL" id="MBH8596145.1"/>
    </source>
</evidence>
<keyword evidence="1" id="KW-0472">Membrane</keyword>